<protein>
    <recommendedName>
        <fullName evidence="3">Transposase</fullName>
    </recommendedName>
</protein>
<dbReference type="Proteomes" id="UP000036277">
    <property type="component" value="Unassembled WGS sequence"/>
</dbReference>
<dbReference type="STRING" id="880157.AB204_19120"/>
<keyword evidence="2" id="KW-1185">Reference proteome</keyword>
<dbReference type="EMBL" id="LFCV01000175">
    <property type="protein sequence ID" value="KMJ43545.1"/>
    <property type="molecule type" value="Genomic_DNA"/>
</dbReference>
<dbReference type="PATRIC" id="fig|880157.4.peg.4112"/>
<organism evidence="1 2">
    <name type="scientific">Xenorhabdus khoisanae</name>
    <dbReference type="NCBI Taxonomy" id="880157"/>
    <lineage>
        <taxon>Bacteria</taxon>
        <taxon>Pseudomonadati</taxon>
        <taxon>Pseudomonadota</taxon>
        <taxon>Gammaproteobacteria</taxon>
        <taxon>Enterobacterales</taxon>
        <taxon>Morganellaceae</taxon>
        <taxon>Xenorhabdus</taxon>
    </lineage>
</organism>
<dbReference type="InterPro" id="IPR050900">
    <property type="entry name" value="Transposase_IS3/IS150/IS904"/>
</dbReference>
<evidence type="ECO:0008006" key="3">
    <source>
        <dbReference type="Google" id="ProtNLM"/>
    </source>
</evidence>
<dbReference type="PANTHER" id="PTHR46889:SF4">
    <property type="entry name" value="TRANSPOSASE INSO FOR INSERTION SEQUENCE ELEMENT IS911B-RELATED"/>
    <property type="match status" value="1"/>
</dbReference>
<proteinExistence type="predicted"/>
<dbReference type="SUPFAM" id="SSF53098">
    <property type="entry name" value="Ribonuclease H-like"/>
    <property type="match status" value="1"/>
</dbReference>
<evidence type="ECO:0000313" key="2">
    <source>
        <dbReference type="Proteomes" id="UP000036277"/>
    </source>
</evidence>
<dbReference type="InterPro" id="IPR012337">
    <property type="entry name" value="RNaseH-like_sf"/>
</dbReference>
<reference evidence="1 2" key="1">
    <citation type="submission" date="2015-06" db="EMBL/GenBank/DDBJ databases">
        <title>Draft Whole-Genome Sequence of the Entomopathogenic Bacterium Xenorhabdus khoisanae.</title>
        <authorList>
            <person name="Naidoo S."/>
            <person name="Featherston J."/>
            <person name="Gray V.M."/>
        </authorList>
    </citation>
    <scope>NUCLEOTIDE SEQUENCE [LARGE SCALE GENOMIC DNA]</scope>
    <source>
        <strain evidence="1 2">MCB</strain>
    </source>
</reference>
<evidence type="ECO:0000313" key="1">
    <source>
        <dbReference type="EMBL" id="KMJ43545.1"/>
    </source>
</evidence>
<gene>
    <name evidence="1" type="ORF">AB204_19120</name>
</gene>
<name>A0A0J5IK63_9GAMM</name>
<dbReference type="PANTHER" id="PTHR46889">
    <property type="entry name" value="TRANSPOSASE INSF FOR INSERTION SEQUENCE IS3B-RELATED"/>
    <property type="match status" value="1"/>
</dbReference>
<comment type="caution">
    <text evidence="1">The sequence shown here is derived from an EMBL/GenBank/DDBJ whole genome shotgun (WGS) entry which is preliminary data.</text>
</comment>
<sequence>MVASPNYLSRRFQPENPNQIWCGDLTYIRTAQGWRYLAQFIGSAAQTLTGKKIISCSFVAQSRPKYRDLARTNNRKPAPKSLDGNVFLAGKSARIFMPERFQNTTKNIV</sequence>
<dbReference type="AlphaFoldDB" id="A0A0J5IK63"/>
<accession>A0A0J5IK63</accession>